<proteinExistence type="predicted"/>
<organism evidence="1 2">
    <name type="scientific">Dreissena polymorpha</name>
    <name type="common">Zebra mussel</name>
    <name type="synonym">Mytilus polymorpha</name>
    <dbReference type="NCBI Taxonomy" id="45954"/>
    <lineage>
        <taxon>Eukaryota</taxon>
        <taxon>Metazoa</taxon>
        <taxon>Spiralia</taxon>
        <taxon>Lophotrochozoa</taxon>
        <taxon>Mollusca</taxon>
        <taxon>Bivalvia</taxon>
        <taxon>Autobranchia</taxon>
        <taxon>Heteroconchia</taxon>
        <taxon>Euheterodonta</taxon>
        <taxon>Imparidentia</taxon>
        <taxon>Neoheterodontei</taxon>
        <taxon>Myida</taxon>
        <taxon>Dreissenoidea</taxon>
        <taxon>Dreissenidae</taxon>
        <taxon>Dreissena</taxon>
    </lineage>
</organism>
<accession>A0A9D4GUE7</accession>
<evidence type="ECO:0000313" key="2">
    <source>
        <dbReference type="Proteomes" id="UP000828390"/>
    </source>
</evidence>
<gene>
    <name evidence="1" type="ORF">DPMN_123416</name>
</gene>
<dbReference type="EMBL" id="JAIWYP010000005">
    <property type="protein sequence ID" value="KAH3821651.1"/>
    <property type="molecule type" value="Genomic_DNA"/>
</dbReference>
<reference evidence="1" key="1">
    <citation type="journal article" date="2019" name="bioRxiv">
        <title>The Genome of the Zebra Mussel, Dreissena polymorpha: A Resource for Invasive Species Research.</title>
        <authorList>
            <person name="McCartney M.A."/>
            <person name="Auch B."/>
            <person name="Kono T."/>
            <person name="Mallez S."/>
            <person name="Zhang Y."/>
            <person name="Obille A."/>
            <person name="Becker A."/>
            <person name="Abrahante J.E."/>
            <person name="Garbe J."/>
            <person name="Badalamenti J.P."/>
            <person name="Herman A."/>
            <person name="Mangelson H."/>
            <person name="Liachko I."/>
            <person name="Sullivan S."/>
            <person name="Sone E.D."/>
            <person name="Koren S."/>
            <person name="Silverstein K.A.T."/>
            <person name="Beckman K.B."/>
            <person name="Gohl D.M."/>
        </authorList>
    </citation>
    <scope>NUCLEOTIDE SEQUENCE</scope>
    <source>
        <strain evidence="1">Duluth1</strain>
        <tissue evidence="1">Whole animal</tissue>
    </source>
</reference>
<reference evidence="1" key="2">
    <citation type="submission" date="2020-11" db="EMBL/GenBank/DDBJ databases">
        <authorList>
            <person name="McCartney M.A."/>
            <person name="Auch B."/>
            <person name="Kono T."/>
            <person name="Mallez S."/>
            <person name="Becker A."/>
            <person name="Gohl D.M."/>
            <person name="Silverstein K.A.T."/>
            <person name="Koren S."/>
            <person name="Bechman K.B."/>
            <person name="Herman A."/>
            <person name="Abrahante J.E."/>
            <person name="Garbe J."/>
        </authorList>
    </citation>
    <scope>NUCLEOTIDE SEQUENCE</scope>
    <source>
        <strain evidence="1">Duluth1</strain>
        <tissue evidence="1">Whole animal</tissue>
    </source>
</reference>
<comment type="caution">
    <text evidence="1">The sequence shown here is derived from an EMBL/GenBank/DDBJ whole genome shotgun (WGS) entry which is preliminary data.</text>
</comment>
<name>A0A9D4GUE7_DREPO</name>
<protein>
    <submittedName>
        <fullName evidence="1">Uncharacterized protein</fullName>
    </submittedName>
</protein>
<evidence type="ECO:0000313" key="1">
    <source>
        <dbReference type="EMBL" id="KAH3821651.1"/>
    </source>
</evidence>
<sequence>MTRDTYICASTAPRAAVPLCASGFCGLSFWDRGACVLHVRWLAASYTRSESSKRVLGRKPRASNFWYWKGLTGC</sequence>
<dbReference type="AlphaFoldDB" id="A0A9D4GUE7"/>
<keyword evidence="2" id="KW-1185">Reference proteome</keyword>
<dbReference type="Proteomes" id="UP000828390">
    <property type="component" value="Unassembled WGS sequence"/>
</dbReference>